<organism evidence="3 4">
    <name type="scientific">Bradyrhizobium diazoefficiens (strain JCM 10833 / BCRC 13528 / IAM 13628 / NBRC 14792 / USDA 110)</name>
    <dbReference type="NCBI Taxonomy" id="224911"/>
    <lineage>
        <taxon>Bacteria</taxon>
        <taxon>Pseudomonadati</taxon>
        <taxon>Pseudomonadota</taxon>
        <taxon>Alphaproteobacteria</taxon>
        <taxon>Hyphomicrobiales</taxon>
        <taxon>Nitrobacteraceae</taxon>
        <taxon>Bradyrhizobium</taxon>
    </lineage>
</organism>
<feature type="transmembrane region" description="Helical" evidence="2">
    <location>
        <begin position="121"/>
        <end position="148"/>
    </location>
</feature>
<sequence length="245" mass="26828">MATPPLGEAGRIFRISRSTQHNPVIPGRRVSGQPRNGGEGVGRPSNQSAARSDQSHDLVRRPSMAGAMTVDGGMVRIDRAMPWVGRLLSLPLLAASGYLLWNVALGLRQDFSGFGRLADDLVPVLVFTGLGLLVGIPGLILLTFRYFVVLNETLRQIVITSQFGPLNIRRHRNLADYHFISITDDYDADLTTYDVNLCGNKGTEPINLMSFTRREEADKLAGEIGRVLKLPARDYVGTEPDSDDA</sequence>
<dbReference type="PATRIC" id="fig|224911.5.peg.5195"/>
<proteinExistence type="predicted"/>
<reference evidence="4" key="1">
    <citation type="journal article" date="2002" name="DNA Res.">
        <title>Complete genomic sequence of nitrogen-fixing symbiotic bacterium Bradyrhizobium japonicum USDA110.</title>
        <authorList>
            <person name="Kaneko T."/>
            <person name="Nakamura Y."/>
            <person name="Sato S."/>
            <person name="Minamisawa K."/>
            <person name="Uchiumi T."/>
            <person name="Sasamoto S."/>
            <person name="Watanabe A."/>
            <person name="Idesawa K."/>
            <person name="Iriguchi M."/>
            <person name="Kawashima K."/>
            <person name="Kohara M."/>
            <person name="Matsumoto M."/>
            <person name="Shimpo S."/>
            <person name="Tsuruoka H."/>
            <person name="Wada T."/>
            <person name="Yamada M."/>
            <person name="Tabata S."/>
        </authorList>
    </citation>
    <scope>NUCLEOTIDE SEQUENCE [LARGE SCALE GENOMIC DNA]</scope>
    <source>
        <strain evidence="4">JCM 10833 / BCRC 13528 / IAM 13628 / NBRC 14792 / USDA 110</strain>
    </source>
</reference>
<keyword evidence="2" id="KW-0812">Transmembrane</keyword>
<evidence type="ECO:0000313" key="3">
    <source>
        <dbReference type="EMBL" id="BAC50380.1"/>
    </source>
</evidence>
<dbReference type="HOGENOM" id="CLU_098946_0_0_5"/>
<evidence type="ECO:0000256" key="1">
    <source>
        <dbReference type="SAM" id="MobiDB-lite"/>
    </source>
</evidence>
<accession>Q89K04</accession>
<dbReference type="KEGG" id="bja:bll5115"/>
<keyword evidence="2" id="KW-0472">Membrane</keyword>
<dbReference type="EnsemblBacteria" id="BAC50380">
    <property type="protein sequence ID" value="BAC50380"/>
    <property type="gene ID" value="BAC50380"/>
</dbReference>
<protein>
    <submittedName>
        <fullName evidence="3">Bll5115 protein</fullName>
    </submittedName>
</protein>
<dbReference type="eggNOG" id="ENOG5030U6P">
    <property type="taxonomic scope" value="Bacteria"/>
</dbReference>
<dbReference type="EMBL" id="BA000040">
    <property type="protein sequence ID" value="BAC50380.1"/>
    <property type="molecule type" value="Genomic_DNA"/>
</dbReference>
<feature type="region of interest" description="Disordered" evidence="1">
    <location>
        <begin position="22"/>
        <end position="58"/>
    </location>
</feature>
<keyword evidence="2" id="KW-1133">Transmembrane helix</keyword>
<name>Q89K04_BRADU</name>
<keyword evidence="4" id="KW-1185">Reference proteome</keyword>
<dbReference type="Proteomes" id="UP000002526">
    <property type="component" value="Chromosome"/>
</dbReference>
<dbReference type="AlphaFoldDB" id="Q89K04"/>
<evidence type="ECO:0000313" key="4">
    <source>
        <dbReference type="Proteomes" id="UP000002526"/>
    </source>
</evidence>
<feature type="transmembrane region" description="Helical" evidence="2">
    <location>
        <begin position="83"/>
        <end position="101"/>
    </location>
</feature>
<gene>
    <name evidence="3" type="ordered locus">bll5115</name>
</gene>
<evidence type="ECO:0000256" key="2">
    <source>
        <dbReference type="SAM" id="Phobius"/>
    </source>
</evidence>
<dbReference type="InParanoid" id="Q89K04"/>
<dbReference type="OrthoDB" id="8225914at2"/>